<dbReference type="InterPro" id="IPR010930">
    <property type="entry name" value="Flg_bb/hook_C_dom"/>
</dbReference>
<comment type="caution">
    <text evidence="3">The sequence shown here is derived from an EMBL/GenBank/DDBJ whole genome shotgun (WGS) entry which is preliminary data.</text>
</comment>
<evidence type="ECO:0000313" key="4">
    <source>
        <dbReference type="Proteomes" id="UP000319148"/>
    </source>
</evidence>
<protein>
    <recommendedName>
        <fullName evidence="2">Flagellar basal-body/hook protein C-terminal domain-containing protein</fullName>
    </recommendedName>
</protein>
<proteinExistence type="inferred from homology"/>
<organism evidence="3 4">
    <name type="scientific">Emcibacter nanhaiensis</name>
    <dbReference type="NCBI Taxonomy" id="1505037"/>
    <lineage>
        <taxon>Bacteria</taxon>
        <taxon>Pseudomonadati</taxon>
        <taxon>Pseudomonadota</taxon>
        <taxon>Alphaproteobacteria</taxon>
        <taxon>Emcibacterales</taxon>
        <taxon>Emcibacteraceae</taxon>
        <taxon>Emcibacter</taxon>
    </lineage>
</organism>
<dbReference type="EMBL" id="VFIY01000004">
    <property type="protein sequence ID" value="TPD62595.1"/>
    <property type="molecule type" value="Genomic_DNA"/>
</dbReference>
<feature type="domain" description="Flagellar basal-body/hook protein C-terminal" evidence="2">
    <location>
        <begin position="93"/>
        <end position="132"/>
    </location>
</feature>
<dbReference type="Pfam" id="PF06429">
    <property type="entry name" value="Flg_bbr_C"/>
    <property type="match status" value="1"/>
</dbReference>
<gene>
    <name evidence="3" type="ORF">FIV46_00495</name>
</gene>
<name>A0A501PQS2_9PROT</name>
<dbReference type="Proteomes" id="UP000319148">
    <property type="component" value="Unassembled WGS sequence"/>
</dbReference>
<dbReference type="OrthoDB" id="7304634at2"/>
<sequence>MNNAINTSLSGLLASTSKLNVAASNIVNSRNTSTPKGTFAANPSAAALVNKAYTPLKHEQSSNKYGGVMSYNIPVNPASLTAYAPDDPVANEDGYVAIPNVNEFVEVGEMIKATNAYKANAQVLSTLAEIEEDFLDQFKD</sequence>
<keyword evidence="4" id="KW-1185">Reference proteome</keyword>
<evidence type="ECO:0000259" key="2">
    <source>
        <dbReference type="Pfam" id="PF06429"/>
    </source>
</evidence>
<accession>A0A501PQS2</accession>
<evidence type="ECO:0000313" key="3">
    <source>
        <dbReference type="EMBL" id="TPD62595.1"/>
    </source>
</evidence>
<dbReference type="AlphaFoldDB" id="A0A501PQS2"/>
<dbReference type="RefSeq" id="WP_139937845.1">
    <property type="nucleotide sequence ID" value="NZ_JBHSYP010000022.1"/>
</dbReference>
<comment type="similarity">
    <text evidence="1">Belongs to the flagella basal body rod proteins family.</text>
</comment>
<reference evidence="4" key="1">
    <citation type="submission" date="2019-06" db="EMBL/GenBank/DDBJ databases">
        <title>The complete genome of Emcibacter congregatus ZYLT.</title>
        <authorList>
            <person name="Zhao Z."/>
        </authorList>
    </citation>
    <scope>NUCLEOTIDE SEQUENCE [LARGE SCALE GENOMIC DNA]</scope>
    <source>
        <strain evidence="4">MCCC 1A06723</strain>
    </source>
</reference>
<evidence type="ECO:0000256" key="1">
    <source>
        <dbReference type="ARBA" id="ARBA00009677"/>
    </source>
</evidence>